<feature type="transmembrane region" description="Helical" evidence="3">
    <location>
        <begin position="6"/>
        <end position="25"/>
    </location>
</feature>
<keyword evidence="2" id="KW-0175">Coiled coil</keyword>
<dbReference type="PANTHER" id="PTHR32347:SF14">
    <property type="entry name" value="EFFLUX SYSTEM COMPONENT YKNX-RELATED"/>
    <property type="match status" value="1"/>
</dbReference>
<dbReference type="Gene3D" id="2.40.50.100">
    <property type="match status" value="1"/>
</dbReference>
<dbReference type="Gene3D" id="2.40.420.20">
    <property type="match status" value="1"/>
</dbReference>
<name>A0ABQ5N714_9CLOT</name>
<dbReference type="EMBL" id="BRXR01000001">
    <property type="protein sequence ID" value="GLC31001.1"/>
    <property type="molecule type" value="Genomic_DNA"/>
</dbReference>
<dbReference type="InterPro" id="IPR058637">
    <property type="entry name" value="YknX-like_C"/>
</dbReference>
<feature type="domain" description="YknX-like C-terminal permuted SH3-like" evidence="4">
    <location>
        <begin position="327"/>
        <end position="395"/>
    </location>
</feature>
<evidence type="ECO:0000256" key="1">
    <source>
        <dbReference type="ARBA" id="ARBA00004196"/>
    </source>
</evidence>
<accession>A0ABQ5N714</accession>
<proteinExistence type="predicted"/>
<keyword evidence="3" id="KW-1133">Transmembrane helix</keyword>
<protein>
    <submittedName>
        <fullName evidence="5">Macrolide ABC transporter</fullName>
    </submittedName>
</protein>
<keyword evidence="3" id="KW-0472">Membrane</keyword>
<dbReference type="InterPro" id="IPR050465">
    <property type="entry name" value="UPF0194_transport"/>
</dbReference>
<dbReference type="PANTHER" id="PTHR32347">
    <property type="entry name" value="EFFLUX SYSTEM COMPONENT YKNX-RELATED"/>
    <property type="match status" value="1"/>
</dbReference>
<dbReference type="RefSeq" id="WP_264850279.1">
    <property type="nucleotide sequence ID" value="NZ_BRXR01000001.1"/>
</dbReference>
<comment type="subcellular location">
    <subcellularLocation>
        <location evidence="1">Cell envelope</location>
    </subcellularLocation>
</comment>
<keyword evidence="3" id="KW-0812">Transmembrane</keyword>
<gene>
    <name evidence="5" type="ORF">bsdE14_24110</name>
</gene>
<reference evidence="5 6" key="1">
    <citation type="journal article" date="2024" name="Int. J. Syst. Evol. Microbiol.">
        <title>Clostridium omnivorum sp. nov., isolated from anoxic soil under the treatment of reductive soil disinfestation.</title>
        <authorList>
            <person name="Ueki A."/>
            <person name="Tonouchi A."/>
            <person name="Kaku N."/>
            <person name="Honma S."/>
            <person name="Ueki K."/>
        </authorList>
    </citation>
    <scope>NUCLEOTIDE SEQUENCE [LARGE SCALE GENOMIC DNA]</scope>
    <source>
        <strain evidence="5 6">E14</strain>
    </source>
</reference>
<evidence type="ECO:0000256" key="2">
    <source>
        <dbReference type="ARBA" id="ARBA00023054"/>
    </source>
</evidence>
<organism evidence="5 6">
    <name type="scientific">Clostridium omnivorum</name>
    <dbReference type="NCBI Taxonomy" id="1604902"/>
    <lineage>
        <taxon>Bacteria</taxon>
        <taxon>Bacillati</taxon>
        <taxon>Bacillota</taxon>
        <taxon>Clostridia</taxon>
        <taxon>Eubacteriales</taxon>
        <taxon>Clostridiaceae</taxon>
        <taxon>Clostridium</taxon>
    </lineage>
</organism>
<dbReference type="Proteomes" id="UP001208567">
    <property type="component" value="Unassembled WGS sequence"/>
</dbReference>
<evidence type="ECO:0000313" key="6">
    <source>
        <dbReference type="Proteomes" id="UP001208567"/>
    </source>
</evidence>
<evidence type="ECO:0000259" key="4">
    <source>
        <dbReference type="Pfam" id="PF25989"/>
    </source>
</evidence>
<evidence type="ECO:0000313" key="5">
    <source>
        <dbReference type="EMBL" id="GLC31001.1"/>
    </source>
</evidence>
<keyword evidence="6" id="KW-1185">Reference proteome</keyword>
<dbReference type="Gene3D" id="2.40.30.170">
    <property type="match status" value="1"/>
</dbReference>
<evidence type="ECO:0000256" key="3">
    <source>
        <dbReference type="SAM" id="Phobius"/>
    </source>
</evidence>
<comment type="caution">
    <text evidence="5">The sequence shown here is derived from an EMBL/GenBank/DDBJ whole genome shotgun (WGS) entry which is preliminary data.</text>
</comment>
<sequence length="402" mass="42875">MKKKIIIWAVIIAIIGGVVFLRISASNKGKYQAVKAAEVTQGDIKSYLSTTAIIKSKNSKDYYGLQGKVKSVNVKVGDSVKKGQVLVAYEVQDLGSQVKQAQIQYDNAKLSKQILVNNNNDITSKIADFDKQIADLDSQISAAQKSTNPAEQSQLLNLTNKREQLKSTRDNLKPASSEQLKQADNQIQLAKIGLDTAQTALSKNQDSIVADMDGVVTAVNVVEGATSMASAQPAVSVMDLSNLKAEVSVGKFDANKIQLGQEAVIKSGDKEFKGKVSFIDPAAKKTVSATGGDSTLGVEIDIVDNPQGLKVDFDADVDILLGQVNNVVKVPAECIKTTKDNKSYVYSIEGNKAVEKQVKTGIQSDMEIEIVDGVKKGDKVISNPANNIANGTLVKDSAGSGK</sequence>
<dbReference type="Pfam" id="PF25989">
    <property type="entry name" value="YknX_C"/>
    <property type="match status" value="1"/>
</dbReference>